<dbReference type="EMBL" id="JASBNA010000067">
    <property type="protein sequence ID" value="KAK7678753.1"/>
    <property type="molecule type" value="Genomic_DNA"/>
</dbReference>
<keyword evidence="2" id="KW-0812">Transmembrane</keyword>
<feature type="transmembrane region" description="Helical" evidence="2">
    <location>
        <begin position="42"/>
        <end position="63"/>
    </location>
</feature>
<dbReference type="AlphaFoldDB" id="A0AAW0FMD4"/>
<comment type="caution">
    <text evidence="3">The sequence shown here is derived from an EMBL/GenBank/DDBJ whole genome shotgun (WGS) entry which is preliminary data.</text>
</comment>
<keyword evidence="2" id="KW-1133">Transmembrane helix</keyword>
<organism evidence="3 4">
    <name type="scientific">Cerrena zonata</name>
    <dbReference type="NCBI Taxonomy" id="2478898"/>
    <lineage>
        <taxon>Eukaryota</taxon>
        <taxon>Fungi</taxon>
        <taxon>Dikarya</taxon>
        <taxon>Basidiomycota</taxon>
        <taxon>Agaricomycotina</taxon>
        <taxon>Agaricomycetes</taxon>
        <taxon>Polyporales</taxon>
        <taxon>Cerrenaceae</taxon>
        <taxon>Cerrena</taxon>
    </lineage>
</organism>
<protein>
    <recommendedName>
        <fullName evidence="5">Secreted protein</fullName>
    </recommendedName>
</protein>
<keyword evidence="2" id="KW-0472">Membrane</keyword>
<evidence type="ECO:0000256" key="1">
    <source>
        <dbReference type="SAM" id="MobiDB-lite"/>
    </source>
</evidence>
<evidence type="ECO:0008006" key="5">
    <source>
        <dbReference type="Google" id="ProtNLM"/>
    </source>
</evidence>
<evidence type="ECO:0000256" key="2">
    <source>
        <dbReference type="SAM" id="Phobius"/>
    </source>
</evidence>
<name>A0AAW0FMD4_9APHY</name>
<feature type="region of interest" description="Disordered" evidence="1">
    <location>
        <begin position="65"/>
        <end position="86"/>
    </location>
</feature>
<proteinExistence type="predicted"/>
<sequence length="86" mass="8541">MSRSYFYRPLLPAVAATPAVAAAAAAAAVAAAAMSINPALDGFWQTGFALVWCMGVGGSWTVGSGPTVGPRPRAGTASGITRMAAN</sequence>
<evidence type="ECO:0000313" key="3">
    <source>
        <dbReference type="EMBL" id="KAK7678753.1"/>
    </source>
</evidence>
<evidence type="ECO:0000313" key="4">
    <source>
        <dbReference type="Proteomes" id="UP001385951"/>
    </source>
</evidence>
<reference evidence="3 4" key="1">
    <citation type="submission" date="2022-09" db="EMBL/GenBank/DDBJ databases">
        <authorList>
            <person name="Palmer J.M."/>
        </authorList>
    </citation>
    <scope>NUCLEOTIDE SEQUENCE [LARGE SCALE GENOMIC DNA]</scope>
    <source>
        <strain evidence="3 4">DSM 7382</strain>
    </source>
</reference>
<keyword evidence="4" id="KW-1185">Reference proteome</keyword>
<gene>
    <name evidence="3" type="ORF">QCA50_018188</name>
</gene>
<dbReference type="Proteomes" id="UP001385951">
    <property type="component" value="Unassembled WGS sequence"/>
</dbReference>
<accession>A0AAW0FMD4</accession>